<dbReference type="InterPro" id="IPR007167">
    <property type="entry name" value="Fe-transptr_FeoA-like"/>
</dbReference>
<gene>
    <name evidence="3" type="ORF">ENQ35_01975</name>
</gene>
<name>A0A7C1F7R1_9THEO</name>
<evidence type="ECO:0000259" key="2">
    <source>
        <dbReference type="SMART" id="SM00899"/>
    </source>
</evidence>
<dbReference type="InterPro" id="IPR008988">
    <property type="entry name" value="Transcriptional_repressor_C"/>
</dbReference>
<proteinExistence type="predicted"/>
<organism evidence="3">
    <name type="scientific">Ammonifex degensii</name>
    <dbReference type="NCBI Taxonomy" id="42838"/>
    <lineage>
        <taxon>Bacteria</taxon>
        <taxon>Bacillati</taxon>
        <taxon>Bacillota</taxon>
        <taxon>Clostridia</taxon>
        <taxon>Thermoanaerobacterales</taxon>
        <taxon>Thermoanaerobacteraceae</taxon>
        <taxon>Ammonifex</taxon>
    </lineage>
</organism>
<protein>
    <submittedName>
        <fullName evidence="3">Ferrous iron transport protein A</fullName>
    </submittedName>
</protein>
<feature type="domain" description="Ferrous iron transporter FeoA-like" evidence="2">
    <location>
        <begin position="1"/>
        <end position="68"/>
    </location>
</feature>
<keyword evidence="1" id="KW-0408">Iron</keyword>
<evidence type="ECO:0000313" key="3">
    <source>
        <dbReference type="EMBL" id="HDW51502.1"/>
    </source>
</evidence>
<sequence length="71" mass="7412">MLQPGEEGVVKDVGGRGGPHCRLAALGFVPGKKVRVVQNQFCGPLIIALGDGRLALGRGLAHKILVERIDG</sequence>
<comment type="caution">
    <text evidence="3">The sequence shown here is derived from an EMBL/GenBank/DDBJ whole genome shotgun (WGS) entry which is preliminary data.</text>
</comment>
<dbReference type="EMBL" id="DSMV01000125">
    <property type="protein sequence ID" value="HDW51502.1"/>
    <property type="molecule type" value="Genomic_DNA"/>
</dbReference>
<dbReference type="InterPro" id="IPR053184">
    <property type="entry name" value="FeoA-like"/>
</dbReference>
<dbReference type="GO" id="GO:0046914">
    <property type="term" value="F:transition metal ion binding"/>
    <property type="evidence" value="ECO:0007669"/>
    <property type="project" value="InterPro"/>
</dbReference>
<evidence type="ECO:0000256" key="1">
    <source>
        <dbReference type="ARBA" id="ARBA00023004"/>
    </source>
</evidence>
<dbReference type="PANTHER" id="PTHR43151:SF1">
    <property type="entry name" value="SSR2333 PROTEIN"/>
    <property type="match status" value="1"/>
</dbReference>
<dbReference type="InterPro" id="IPR038157">
    <property type="entry name" value="FeoA_core_dom"/>
</dbReference>
<dbReference type="SUPFAM" id="SSF50037">
    <property type="entry name" value="C-terminal domain of transcriptional repressors"/>
    <property type="match status" value="1"/>
</dbReference>
<dbReference type="AlphaFoldDB" id="A0A7C1F7R1"/>
<dbReference type="Pfam" id="PF04023">
    <property type="entry name" value="FeoA"/>
    <property type="match status" value="1"/>
</dbReference>
<reference evidence="3" key="1">
    <citation type="journal article" date="2020" name="mSystems">
        <title>Genome- and Community-Level Interaction Insights into Carbon Utilization and Element Cycling Functions of Hydrothermarchaeota in Hydrothermal Sediment.</title>
        <authorList>
            <person name="Zhou Z."/>
            <person name="Liu Y."/>
            <person name="Xu W."/>
            <person name="Pan J."/>
            <person name="Luo Z.H."/>
            <person name="Li M."/>
        </authorList>
    </citation>
    <scope>NUCLEOTIDE SEQUENCE [LARGE SCALE GENOMIC DNA]</scope>
    <source>
        <strain evidence="3">SpSt-301</strain>
    </source>
</reference>
<dbReference type="Gene3D" id="2.30.30.90">
    <property type="match status" value="1"/>
</dbReference>
<dbReference type="PANTHER" id="PTHR43151">
    <property type="entry name" value="FEOA FAMILY PROTEIN"/>
    <property type="match status" value="1"/>
</dbReference>
<accession>A0A7C1F7R1</accession>
<dbReference type="SMART" id="SM00899">
    <property type="entry name" value="FeoA"/>
    <property type="match status" value="1"/>
</dbReference>